<feature type="compositionally biased region" description="Basic and acidic residues" evidence="3">
    <location>
        <begin position="1080"/>
        <end position="1089"/>
    </location>
</feature>
<feature type="region of interest" description="Disordered" evidence="3">
    <location>
        <begin position="878"/>
        <end position="897"/>
    </location>
</feature>
<feature type="region of interest" description="Disordered" evidence="3">
    <location>
        <begin position="2249"/>
        <end position="2340"/>
    </location>
</feature>
<feature type="region of interest" description="Disordered" evidence="3">
    <location>
        <begin position="245"/>
        <end position="338"/>
    </location>
</feature>
<dbReference type="SUPFAM" id="SSF55073">
    <property type="entry name" value="Nucleotide cyclase"/>
    <property type="match status" value="2"/>
</dbReference>
<evidence type="ECO:0000313" key="5">
    <source>
        <dbReference type="EMBL" id="CAL5230006.1"/>
    </source>
</evidence>
<feature type="region of interest" description="Disordered" evidence="3">
    <location>
        <begin position="358"/>
        <end position="431"/>
    </location>
</feature>
<feature type="region of interest" description="Disordered" evidence="3">
    <location>
        <begin position="794"/>
        <end position="813"/>
    </location>
</feature>
<dbReference type="Pfam" id="PF00211">
    <property type="entry name" value="Guanylate_cyc"/>
    <property type="match status" value="1"/>
</dbReference>
<keyword evidence="2" id="KW-0067">ATP-binding</keyword>
<sequence>MNSSSGEGEDETEEPCNEGGPQASDDDASGGNGLLGKLQRNFSSSLSRISGIVPSPSASRRRKSSVVVDSITAVVEASKEGPDAEASSPALDALMPFVPLMFRRDLLLPEPTFSAMQEPCMQTHQGAVMIADITGFTALTEELGREGAAGVELLTSCMNNFFTLVIDLVYSHGGDVMRFAGDSVICAFLPTADEVESGDRGLAAATQRAVRCAAVLANDLGSMRMLMDGRLVALPEEERRLMRAAAAAAKSAEPGPQLDAQRGGAGTTRARRMPRATTDSQPPSPARGAPQVFAWPGPRKAASLDLPAGERPPIQQKQSRSATKNDNATVRTTEPDASLHLHPVSLSQSSLHRLSRSNSAGLTSVAPRVSSGRKSFGNFLSGFSRRRSDDEAEMPNRVKSAGDVPSRLRNSRRATFGTAEPGPVRVKSQGESRLRRIISITAQKRMTAEGLPEQCPQQSMGQRLGRTESSELSQRMGSASTRSNSPLGSPRRTDSTVGRISSDMTLSELARKPPRGRPHQAAPHHGLQTSVSLDYNLPSSSSKDAARLSAPGDLQTLDAFFKTQSIGAHRPPHIPALRMLPNVASAEAAGLLGTAGQLRSQLRVSFKTKDGRRDSLQQLQPFAVRGTRNAVLMELDKKRSLSAEFFSDKRPLALRALGPGAEGKELGNDASRQPSTAAASRASAAQLLMADAKEAPRGASRLTAAAVDIDAAVKMPAAVGGKAAFLGSAERPPSSMIATAAEPASSTVEAATRLRAPPTGNAEQLNAEQLPQAAQPRPAELLPDKRPVALQALAPGADGRESDDDTSRQPSTIAASRASAARLLMMGAAGTPRGASRLIGATLHADVGLSGNTPALVGCKAGFLGIAEQQPSSITAAAAELSEPVSSSGETATGCKALPTGDVEQLVAKQLPQEAQSRSTESFSDKRLVASRDPGPRAQGKDLEGDAPRQPSTTAASRVIAARLLMTGAAGTPRGVSTLTGTAVDADTALSSSPLAAVACNPAFVGSAEQQLSSMTAASAELREPVSNSGEAATGCRALPTGGSEQLVAKHLPQEAQSRSTESFSDKRLVASRDAGPRAQGKDSEDDASRQPSTTAASRVIAARLLMTGAAGTPRGASRLIGAALHADVGLSSNTPAAVGCKAGFSGIAEQQPSSMAAAVKKLSEPVSSSEEAATGCRVLSTGNAEQLVATQLPQEAQSRSTESCSDKRLVALQDPGPRAEDKDTEDDASRQPSTTAASRVIAARLLMTGATGTPRGASSLAGAGVVADVALSINTPAAVDCNPAVSQSAEQRPRSMTTAAAELSEPVSGSVEAATGVRASNSSDAEQNPGESQEAGQGSFGWRSIRGSIRGSFLEAGSHFKKRRWTLLLMGNKGEDRRFSMPIRRVQKRLTNDIVLRDRRWGSIFGKTVLPQRQDPFSIASQLDAASQPLHALHAASKPFIMAHQPRHTYILSLKVAVGCGSVCAFHVGGTPNGEMPRSRWEFFIGDRPHCAGASTDDLAAERQPIKQISSIEHYLDPGEVAVSTEVKGLWELRPLPCSGFKMQPLHTPPSQSGGDLPQHPVQPLHKGISQAVVDRAEGVLRAHLPDAVSKRIEAGLKDYINELRVCTILFIGFPSLKAANPASKGRSEVASIQAATMAVQECMQQHSGSFLQFRCDEKGFVSICAFGLPGKAHEDDPCRGVRAALDLVESLLEGAVVGVTTGQLLCACVGSATRSEYTVYGNAINLSARLMSKATAGRGRVLCDSTTYMLAPKAASFRSLQLLEIKGKRHPVSVYEAFTPAAAESLPDKPPKRARFLAEGSADTHGMRHEHSVQSLPAHAQTPLIGADFMLSQVNERVAVLVGSSKGGCILVEGDAGTGKSRVLEEIQHSSLGGEGDAIMRVRASASTAHRSQAIYPWRRVFKALFAHDHFQGQEHAAPEDDSTGQLRAATKLGIRLHECGCGWHEWHTSLSALLDVLEDEMPVLPRSSRSYTGEAVSRDEIESDKQMLPEGLAIQLGYPSKSMPTMLPQTAKTLTLAVPSMGSPFAACAEAMSEDSSSDAVTLEHLKSLGDTTVRKSLSEGVAGEIRKSLRKSMHPETSGEPRNHTAGASSSPLSFLGARPGKAPRKLDNQTRRHAQSNRPSRLNSLASLAISMQSEEQLWQSTGNQMLSPTMPSYHRLDSQLLRRFGQSVVLRQNSTDSRLSAASSRVNFLRHDDDSMSRRSQSFSGHVSGGWAGMGIPGSHMEAQLSGREGIMRSFMDSLPGQAAGVSAFDPNSLQPSPPHVSPPMSASSVSGSPTSPVHTPSAGQHAAYVPLPHPQSTQFTGQTGRSSILTASQETSIAPQRKEGTRQPTDDSLQSMSALGWHSAQPLIPIRSGEVELFVRQQPRRSSGSFPAPVPEQAPSAASYLSTARDFNGEVRVSDNSSGDMDRPTSAACSASGRQQQAMAMFLAPGKPRIPAKPPEALQAEKETSTPALVFTSSVPHSCAPPATPKWARQGTGLADLDMACDAAVASVQAARDELAGASMPGTPPATAAERSNTRGSCTRRRSQSLDGGSAADTELSALATQGRPDSAPTRLQLAGAESTPPAVSLQNLREDALARIAASKARLAPNKTRLALERHAAASMPLRGLQSKDWELSQVQKLRMKSSSMGLLKKMPVQGRPTQDADQASRLRLSPEARALKMQELLLIVLREWTLLYGALLVLLDDFDRADALSWQLLAQVAEQPSLAVLVVASIRPNDGIFAPPGIGQAAKTAVCSKVTAVRNAIREIPCTLRLLMQPFTPEQTQTFLSVALEGVHISAEVALHLWEKTGGLPLYMEQMVVYMRQQQQDGSGVDAQDGLSAFIHSTVTVYSLITDRIDKLQPGEQLTLKSASVMGMSVSAHLLKAAYPIAISGGALEKDLLELEKAGFLRPTEVPGTWLMTQVLARDVAYELIPFSQRRSLHAKLAQALESDASSDLVPPSTVAYHWAHSCAGAEAVHWRRALHAVDWWERAAQAAVDAGIDPAEAIGLFQRSENIAGILKAAFRMAADFTPQGRSESSRPSFWAAHRSTQSALSARSARSSSSGHAHASMTLRSRVVHPVRRAHWQRCMASLELVQGDLDSARRHGLRALHLLGAPLPSGEPDRAQFLACGLSLVRLSCMGGHGRRVSDDGSYTSGGSNNNDMANWLADSLQWPGQETDREKQPTSEVDWEHMRLQVAAAVLELLVNASLMMQPIDADALTYVYKTARLLQGLRWGRRFPRDSLLFPVVQKSRAALA</sequence>
<feature type="region of interest" description="Disordered" evidence="3">
    <location>
        <begin position="2507"/>
        <end position="2574"/>
    </location>
</feature>
<feature type="compositionally biased region" description="Polar residues" evidence="3">
    <location>
        <begin position="913"/>
        <end position="922"/>
    </location>
</feature>
<feature type="domain" description="Guanylate cyclase" evidence="4">
    <location>
        <begin position="1699"/>
        <end position="1733"/>
    </location>
</feature>
<protein>
    <submittedName>
        <fullName evidence="5">G13446 protein</fullName>
    </submittedName>
</protein>
<keyword evidence="6" id="KW-1185">Reference proteome</keyword>
<feature type="compositionally biased region" description="Basic and acidic residues" evidence="3">
    <location>
        <begin position="2077"/>
        <end position="2087"/>
    </location>
</feature>
<evidence type="ECO:0000256" key="3">
    <source>
        <dbReference type="SAM" id="MobiDB-lite"/>
    </source>
</evidence>
<feature type="compositionally biased region" description="Polar residues" evidence="3">
    <location>
        <begin position="470"/>
        <end position="487"/>
    </location>
</feature>
<feature type="compositionally biased region" description="Polar residues" evidence="3">
    <location>
        <begin position="495"/>
        <end position="505"/>
    </location>
</feature>
<accession>A0ABP1GGY0</accession>
<reference evidence="5 6" key="1">
    <citation type="submission" date="2024-06" db="EMBL/GenBank/DDBJ databases">
        <authorList>
            <person name="Kraege A."/>
            <person name="Thomma B."/>
        </authorList>
    </citation>
    <scope>NUCLEOTIDE SEQUENCE [LARGE SCALE GENOMIC DNA]</scope>
</reference>
<feature type="region of interest" description="Disordered" evidence="3">
    <location>
        <begin position="1016"/>
        <end position="1040"/>
    </location>
</feature>
<feature type="region of interest" description="Disordered" evidence="3">
    <location>
        <begin position="1"/>
        <end position="38"/>
    </location>
</feature>
<keyword evidence="1" id="KW-0547">Nucleotide-binding</keyword>
<feature type="compositionally biased region" description="Polar residues" evidence="3">
    <location>
        <begin position="315"/>
        <end position="332"/>
    </location>
</feature>
<feature type="compositionally biased region" description="Polar residues" evidence="3">
    <location>
        <begin position="1319"/>
        <end position="1337"/>
    </location>
</feature>
<feature type="compositionally biased region" description="Basic and acidic residues" evidence="3">
    <location>
        <begin position="2327"/>
        <end position="2336"/>
    </location>
</feature>
<gene>
    <name evidence="5" type="primary">g13446</name>
    <name evidence="5" type="ORF">VP750_LOCUS11912</name>
</gene>
<feature type="compositionally biased region" description="Low complexity" evidence="3">
    <location>
        <begin position="2269"/>
        <end position="2288"/>
    </location>
</feature>
<feature type="compositionally biased region" description="Polar residues" evidence="3">
    <location>
        <begin position="1192"/>
        <end position="1204"/>
    </location>
</feature>
<feature type="region of interest" description="Disordered" evidence="3">
    <location>
        <begin position="446"/>
        <end position="526"/>
    </location>
</feature>
<dbReference type="Gene3D" id="3.30.70.1230">
    <property type="entry name" value="Nucleotide cyclase"/>
    <property type="match status" value="2"/>
</dbReference>
<feature type="compositionally biased region" description="Polar residues" evidence="3">
    <location>
        <begin position="1285"/>
        <end position="1299"/>
    </location>
</feature>
<dbReference type="InterPro" id="IPR029787">
    <property type="entry name" value="Nucleotide_cyclase"/>
</dbReference>
<dbReference type="PANTHER" id="PTHR16305">
    <property type="entry name" value="TESTICULAR SOLUBLE ADENYLYL CYCLASE"/>
    <property type="match status" value="1"/>
</dbReference>
<feature type="region of interest" description="Disordered" evidence="3">
    <location>
        <begin position="1285"/>
        <end position="1343"/>
    </location>
</feature>
<dbReference type="PROSITE" id="PS50125">
    <property type="entry name" value="GUANYLATE_CYCLASE_2"/>
    <property type="match status" value="2"/>
</dbReference>
<feature type="region of interest" description="Disordered" evidence="3">
    <location>
        <begin position="2063"/>
        <end position="2127"/>
    </location>
</feature>
<dbReference type="PANTHER" id="PTHR16305:SF28">
    <property type="entry name" value="GUANYLATE CYCLASE DOMAIN-CONTAINING PROTEIN"/>
    <property type="match status" value="1"/>
</dbReference>
<comment type="caution">
    <text evidence="5">The sequence shown here is derived from an EMBL/GenBank/DDBJ whole genome shotgun (WGS) entry which is preliminary data.</text>
</comment>
<organism evidence="5 6">
    <name type="scientific">Coccomyxa viridis</name>
    <dbReference type="NCBI Taxonomy" id="1274662"/>
    <lineage>
        <taxon>Eukaryota</taxon>
        <taxon>Viridiplantae</taxon>
        <taxon>Chlorophyta</taxon>
        <taxon>core chlorophytes</taxon>
        <taxon>Trebouxiophyceae</taxon>
        <taxon>Trebouxiophyceae incertae sedis</taxon>
        <taxon>Coccomyxaceae</taxon>
        <taxon>Coccomyxa</taxon>
    </lineage>
</organism>
<feature type="compositionally biased region" description="Polar residues" evidence="3">
    <location>
        <begin position="2301"/>
        <end position="2325"/>
    </location>
</feature>
<dbReference type="CDD" id="cd07302">
    <property type="entry name" value="CHD"/>
    <property type="match status" value="2"/>
</dbReference>
<feature type="region of interest" description="Disordered" evidence="3">
    <location>
        <begin position="911"/>
        <end position="955"/>
    </location>
</feature>
<evidence type="ECO:0000256" key="2">
    <source>
        <dbReference type="ARBA" id="ARBA00022840"/>
    </source>
</evidence>
<feature type="region of interest" description="Disordered" evidence="3">
    <location>
        <begin position="2369"/>
        <end position="2389"/>
    </location>
</feature>
<proteinExistence type="predicted"/>
<dbReference type="InterPro" id="IPR001054">
    <property type="entry name" value="A/G_cyclase"/>
</dbReference>
<name>A0ABP1GGY0_9CHLO</name>
<dbReference type="EMBL" id="CAXHTA020000021">
    <property type="protein sequence ID" value="CAL5230006.1"/>
    <property type="molecule type" value="Genomic_DNA"/>
</dbReference>
<feature type="domain" description="Guanylate cyclase" evidence="4">
    <location>
        <begin position="127"/>
        <end position="187"/>
    </location>
</feature>
<evidence type="ECO:0000256" key="1">
    <source>
        <dbReference type="ARBA" id="ARBA00022741"/>
    </source>
</evidence>
<feature type="region of interest" description="Disordered" evidence="3">
    <location>
        <begin position="1052"/>
        <end position="1096"/>
    </location>
</feature>
<evidence type="ECO:0000313" key="6">
    <source>
        <dbReference type="Proteomes" id="UP001497392"/>
    </source>
</evidence>
<feature type="region of interest" description="Disordered" evidence="3">
    <location>
        <begin position="1192"/>
        <end position="1237"/>
    </location>
</feature>
<feature type="compositionally biased region" description="Acidic residues" evidence="3">
    <location>
        <begin position="7"/>
        <end position="16"/>
    </location>
</feature>
<evidence type="ECO:0000259" key="4">
    <source>
        <dbReference type="PROSITE" id="PS50125"/>
    </source>
</evidence>
<dbReference type="Proteomes" id="UP001497392">
    <property type="component" value="Unassembled WGS sequence"/>
</dbReference>